<dbReference type="GO" id="GO:0005829">
    <property type="term" value="C:cytosol"/>
    <property type="evidence" value="ECO:0000318"/>
    <property type="project" value="GO_Central"/>
</dbReference>
<dbReference type="GeneID" id="582862"/>
<reference evidence="7" key="1">
    <citation type="submission" date="2015-02" db="EMBL/GenBank/DDBJ databases">
        <title>Genome sequencing for Strongylocentrotus purpuratus.</title>
        <authorList>
            <person name="Murali S."/>
            <person name="Liu Y."/>
            <person name="Vee V."/>
            <person name="English A."/>
            <person name="Wang M."/>
            <person name="Skinner E."/>
            <person name="Han Y."/>
            <person name="Muzny D.M."/>
            <person name="Worley K.C."/>
            <person name="Gibbs R.A."/>
        </authorList>
    </citation>
    <scope>NUCLEOTIDE SEQUENCE</scope>
</reference>
<dbReference type="InterPro" id="IPR018073">
    <property type="entry name" value="Prot_inh_cystat_CS"/>
</dbReference>
<dbReference type="InParanoid" id="A0A7M7RCR2"/>
<organism evidence="6 7">
    <name type="scientific">Strongylocentrotus purpuratus</name>
    <name type="common">Purple sea urchin</name>
    <dbReference type="NCBI Taxonomy" id="7668"/>
    <lineage>
        <taxon>Eukaryota</taxon>
        <taxon>Metazoa</taxon>
        <taxon>Echinodermata</taxon>
        <taxon>Eleutherozoa</taxon>
        <taxon>Echinozoa</taxon>
        <taxon>Echinoidea</taxon>
        <taxon>Euechinoidea</taxon>
        <taxon>Echinacea</taxon>
        <taxon>Camarodonta</taxon>
        <taxon>Echinidea</taxon>
        <taxon>Strongylocentrotidae</taxon>
        <taxon>Strongylocentrotus</taxon>
    </lineage>
</organism>
<dbReference type="OMA" id="DGCHALF"/>
<proteinExistence type="inferred from homology"/>
<keyword evidence="7" id="KW-1185">Reference proteome</keyword>
<evidence type="ECO:0000256" key="3">
    <source>
        <dbReference type="ARBA" id="ARBA00022490"/>
    </source>
</evidence>
<dbReference type="PANTHER" id="PTHR11414:SF21">
    <property type="entry name" value="CYSTATIN 14A, TANDEM DUPLICATE 1-RELATED"/>
    <property type="match status" value="1"/>
</dbReference>
<comment type="subcellular location">
    <subcellularLocation>
        <location evidence="1">Cytoplasm</location>
    </subcellularLocation>
</comment>
<evidence type="ECO:0000313" key="7">
    <source>
        <dbReference type="Proteomes" id="UP000007110"/>
    </source>
</evidence>
<comment type="similarity">
    <text evidence="2">Belongs to the cystatin family.</text>
</comment>
<evidence type="ECO:0000256" key="2">
    <source>
        <dbReference type="ARBA" id="ARBA00009403"/>
    </source>
</evidence>
<evidence type="ECO:0000313" key="6">
    <source>
        <dbReference type="EnsemblMetazoa" id="XP_787893"/>
    </source>
</evidence>
<sequence length="118" mass="12931">MAQEQQKVSEQMKQKESPVCGGWTETSLVSGLPAEEVKKLQGLLDQVREPAQVQAKRTFAALEPLEFATQVVAGLNYRIKAHLGDGCHALFVIYKPISGETVTLSSFVEEKTTQAPTK</sequence>
<dbReference type="OrthoDB" id="2429551at2759"/>
<accession>A0A7M7RCR2</accession>
<dbReference type="GO" id="GO:0004869">
    <property type="term" value="F:cysteine-type endopeptidase inhibitor activity"/>
    <property type="evidence" value="ECO:0000318"/>
    <property type="project" value="GO_Central"/>
</dbReference>
<dbReference type="RefSeq" id="XP_787893.2">
    <property type="nucleotide sequence ID" value="XM_782800.4"/>
</dbReference>
<keyword evidence="5" id="KW-0789">Thiol protease inhibitor</keyword>
<keyword evidence="4" id="KW-0646">Protease inhibitor</keyword>
<dbReference type="EnsemblMetazoa" id="XM_782800">
    <property type="protein sequence ID" value="XP_787893"/>
    <property type="gene ID" value="LOC582862"/>
</dbReference>
<evidence type="ECO:0000256" key="5">
    <source>
        <dbReference type="ARBA" id="ARBA00022704"/>
    </source>
</evidence>
<dbReference type="FunFam" id="3.10.450.10:FF:000001">
    <property type="entry name" value="Cystatin-A"/>
    <property type="match status" value="1"/>
</dbReference>
<evidence type="ECO:0008006" key="8">
    <source>
        <dbReference type="Google" id="ProtNLM"/>
    </source>
</evidence>
<dbReference type="Proteomes" id="UP000007110">
    <property type="component" value="Unassembled WGS sequence"/>
</dbReference>
<protein>
    <recommendedName>
        <fullName evidence="8">Cystatin domain-containing protein</fullName>
    </recommendedName>
</protein>
<dbReference type="FunCoup" id="A0A7M7RCR2">
    <property type="interactions" value="1414"/>
</dbReference>
<dbReference type="AlphaFoldDB" id="A0A7M7RCR2"/>
<dbReference type="PROSITE" id="PS00287">
    <property type="entry name" value="CYSTATIN"/>
    <property type="match status" value="1"/>
</dbReference>
<dbReference type="InterPro" id="IPR046350">
    <property type="entry name" value="Cystatin_sf"/>
</dbReference>
<evidence type="ECO:0000256" key="1">
    <source>
        <dbReference type="ARBA" id="ARBA00004496"/>
    </source>
</evidence>
<dbReference type="PANTHER" id="PTHR11414">
    <property type="entry name" value="CYSTATIN FAMILY MEMBER"/>
    <property type="match status" value="1"/>
</dbReference>
<keyword evidence="3" id="KW-0963">Cytoplasm</keyword>
<evidence type="ECO:0000256" key="4">
    <source>
        <dbReference type="ARBA" id="ARBA00022690"/>
    </source>
</evidence>
<reference evidence="6" key="2">
    <citation type="submission" date="2021-01" db="UniProtKB">
        <authorList>
            <consortium name="EnsemblMetazoa"/>
        </authorList>
    </citation>
    <scope>IDENTIFICATION</scope>
</reference>
<dbReference type="SUPFAM" id="SSF54403">
    <property type="entry name" value="Cystatin/monellin"/>
    <property type="match status" value="1"/>
</dbReference>
<name>A0A7M7RCR2_STRPU</name>
<dbReference type="KEGG" id="spu:582862"/>
<dbReference type="Gene3D" id="3.10.450.10">
    <property type="match status" value="1"/>
</dbReference>
<dbReference type="InterPro" id="IPR001713">
    <property type="entry name" value="Prot_inh_stefin"/>
</dbReference>